<feature type="chain" id="PRO_5043715467" evidence="2">
    <location>
        <begin position="49"/>
        <end position="587"/>
    </location>
</feature>
<feature type="domain" description="DUF11" evidence="3">
    <location>
        <begin position="428"/>
        <end position="542"/>
    </location>
</feature>
<dbReference type="SUPFAM" id="SSF75011">
    <property type="entry name" value="3-carboxy-cis,cis-mucoante lactonizing enzyme"/>
    <property type="match status" value="1"/>
</dbReference>
<dbReference type="Pfam" id="PF17164">
    <property type="entry name" value="DUF5122"/>
    <property type="match status" value="7"/>
</dbReference>
<dbReference type="InterPro" id="IPR013783">
    <property type="entry name" value="Ig-like_fold"/>
</dbReference>
<dbReference type="GO" id="GO:0005975">
    <property type="term" value="P:carbohydrate metabolic process"/>
    <property type="evidence" value="ECO:0007669"/>
    <property type="project" value="UniProtKB-ARBA"/>
</dbReference>
<evidence type="ECO:0000256" key="2">
    <source>
        <dbReference type="SAM" id="SignalP"/>
    </source>
</evidence>
<organism evidence="4">
    <name type="scientific">Streptomyces sp. NBC_00049</name>
    <dbReference type="NCBI Taxonomy" id="2903617"/>
    <lineage>
        <taxon>Bacteria</taxon>
        <taxon>Bacillati</taxon>
        <taxon>Actinomycetota</taxon>
        <taxon>Actinomycetes</taxon>
        <taxon>Kitasatosporales</taxon>
        <taxon>Streptomycetaceae</taxon>
        <taxon>Streptomyces</taxon>
    </lineage>
</organism>
<dbReference type="Gene3D" id="2.80.10.50">
    <property type="match status" value="3"/>
</dbReference>
<gene>
    <name evidence="4" type="ORF">OG327_31120</name>
</gene>
<dbReference type="InterPro" id="IPR001434">
    <property type="entry name" value="OmcB-like_DUF11"/>
</dbReference>
<dbReference type="Gene3D" id="2.60.40.10">
    <property type="entry name" value="Immunoglobulins"/>
    <property type="match status" value="1"/>
</dbReference>
<evidence type="ECO:0000313" key="4">
    <source>
        <dbReference type="EMBL" id="WTU78951.1"/>
    </source>
</evidence>
<feature type="signal peptide" evidence="2">
    <location>
        <begin position="1"/>
        <end position="48"/>
    </location>
</feature>
<reference evidence="4" key="1">
    <citation type="submission" date="2022-10" db="EMBL/GenBank/DDBJ databases">
        <title>The complete genomes of actinobacterial strains from the NBC collection.</title>
        <authorList>
            <person name="Joergensen T.S."/>
            <person name="Alvarez Arevalo M."/>
            <person name="Sterndorff E.B."/>
            <person name="Faurdal D."/>
            <person name="Vuksanovic O."/>
            <person name="Mourched A.-S."/>
            <person name="Charusanti P."/>
            <person name="Shaw S."/>
            <person name="Blin K."/>
            <person name="Weber T."/>
        </authorList>
    </citation>
    <scope>NUCLEOTIDE SEQUENCE</scope>
    <source>
        <strain evidence="4">NBC_00049</strain>
    </source>
</reference>
<feature type="region of interest" description="Disordered" evidence="1">
    <location>
        <begin position="1"/>
        <end position="26"/>
    </location>
</feature>
<evidence type="ECO:0000256" key="1">
    <source>
        <dbReference type="SAM" id="MobiDB-lite"/>
    </source>
</evidence>
<dbReference type="AlphaFoldDB" id="A0AAU2K1G8"/>
<keyword evidence="2" id="KW-0732">Signal</keyword>
<dbReference type="InterPro" id="IPR013431">
    <property type="entry name" value="Delta_60_rpt"/>
</dbReference>
<protein>
    <submittedName>
        <fullName evidence="4">Calcium-binding protein</fullName>
    </submittedName>
</protein>
<name>A0AAU2K1G8_9ACTN</name>
<feature type="compositionally biased region" description="Basic residues" evidence="1">
    <location>
        <begin position="12"/>
        <end position="21"/>
    </location>
</feature>
<accession>A0AAU2K1G8</accession>
<dbReference type="NCBIfam" id="TIGR02608">
    <property type="entry name" value="delta_60_rpt"/>
    <property type="match status" value="8"/>
</dbReference>
<dbReference type="Pfam" id="PF01345">
    <property type="entry name" value="DUF11"/>
    <property type="match status" value="1"/>
</dbReference>
<proteinExistence type="predicted"/>
<dbReference type="NCBIfam" id="TIGR01451">
    <property type="entry name" value="B_ant_repeat"/>
    <property type="match status" value="1"/>
</dbReference>
<evidence type="ECO:0000259" key="3">
    <source>
        <dbReference type="Pfam" id="PF01345"/>
    </source>
</evidence>
<dbReference type="EMBL" id="CP108264">
    <property type="protein sequence ID" value="WTU78951.1"/>
    <property type="molecule type" value="Genomic_DNA"/>
</dbReference>
<dbReference type="InterPro" id="IPR047589">
    <property type="entry name" value="DUF11_rpt"/>
</dbReference>
<sequence length="587" mass="59702">MSRSVPDPLGTQRRRPRRGGRQRATGWSVTAAAVASTLVLCCPGLAQAASGDLDTSFDTDGKVTTDFGGAFDRAAGVAVQPDGKIVTAGIGGSGGDFALTRYNTDGTLDTSFDTDGKVTTDFIGAFDQAFDLVLQADGKIVAAGGSGGDFTLARYNADGSLDTSFDTDGKVTTDVTGSVDQAFSVALQADGKIVAAGRGDSDFGLARYNADGSLDTSFDTDGKVTTDFTGSFDQAFSVAVQADGKIVAAGRGDSDFGLARYNADGSLDTSFDTDGKVTTDFTGGADQAFSVALQADGKIVAAGGRSGDFALARYNADGSLDTSFDTDGQLTTDFTDPNDLASAVVVQPDGRIVAAGQSDRDFALARYNANGSPDTSFDTDGQLITDFTGASDGAFAVALQSDGKIVAAGRSDTDFALARYQNGTVDVDLAVAKTGPATVRLGNRASYTVTVTNTSTTASATNVTLTDALTGPGRVRSATPSQGTCITTTSSATCTLGTLAPGSYATVTVVVKPTARGTLADTATVDATEADLTPANDTATATTTVTKAHCTPRDATSANNLVGTTSNDVTCPSIGQWQHPRSEPLTP</sequence>